<dbReference type="SUPFAM" id="SSF55781">
    <property type="entry name" value="GAF domain-like"/>
    <property type="match status" value="1"/>
</dbReference>
<dbReference type="Gene3D" id="3.30.450.40">
    <property type="match status" value="1"/>
</dbReference>
<comment type="caution">
    <text evidence="2">The sequence shown here is derived from an EMBL/GenBank/DDBJ whole genome shotgun (WGS) entry which is preliminary data.</text>
</comment>
<dbReference type="AlphaFoldDB" id="A0A948W653"/>
<dbReference type="SUPFAM" id="SSF109604">
    <property type="entry name" value="HD-domain/PDEase-like"/>
    <property type="match status" value="1"/>
</dbReference>
<proteinExistence type="predicted"/>
<feature type="domain" description="HD-GYP" evidence="1">
    <location>
        <begin position="382"/>
        <end position="577"/>
    </location>
</feature>
<evidence type="ECO:0000259" key="1">
    <source>
        <dbReference type="PROSITE" id="PS51832"/>
    </source>
</evidence>
<evidence type="ECO:0000313" key="2">
    <source>
        <dbReference type="EMBL" id="MBU2690745.1"/>
    </source>
</evidence>
<dbReference type="EMBL" id="JAHJDP010000035">
    <property type="protein sequence ID" value="MBU2690745.1"/>
    <property type="molecule type" value="Genomic_DNA"/>
</dbReference>
<organism evidence="2 3">
    <name type="scientific">Eiseniibacteriota bacterium</name>
    <dbReference type="NCBI Taxonomy" id="2212470"/>
    <lineage>
        <taxon>Bacteria</taxon>
        <taxon>Candidatus Eiseniibacteriota</taxon>
    </lineage>
</organism>
<sequence length="582" mass="64284">MTLSSGGVSPRAFVSRFHNLLENAAHILHLQLEVWMDATGPALSLAPPEKCLHCGTRNPDSFSECQNQRWAESQDAMRSGETCQWDCPFDVHLAVLPIQTMERNLGCLLAVDEARAEAGLEFPGRGTVMPDETPVGLDALPEVVDDGAADGREPKVGRIIPFPSPFGSSAPPALTSATLPADAGFHEKLLFLKDISNLVSDQMYMFSEMSSMSQELSTRFEELNMLYAVTGRLVQFETLNKTLTFILDQARTTIGADAAVLSITDRKILETSRQAAEKGKTLEMTPRAWHQFGRAVRRHLAKSESRNFLGTPWELDEQDPIFSQKAQILAVGFPATGPLEGFLALIRWNTLRNYRGSDLRLLQSLSSQVGLTLSNADLYDSLKDFLMATVKTLVNAIEAKDSTTSGHSERVNILSMLLAKTMKLDDQEMETLRWASILHDIGKIGMPEAILLKPGRLTPEEFEVVKEHPERGYRVIKPIQQLSEASEGVRAHHEMYNGKGYPRGLKGDEIPLVARIISVADTYDALTSSRPYRAAGSVTSAIEEIRRVKGTQLDPNVVEALEMIIPFLQENQIMIQAGSRAA</sequence>
<dbReference type="InterPro" id="IPR037522">
    <property type="entry name" value="HD_GYP_dom"/>
</dbReference>
<name>A0A948W653_UNCEI</name>
<dbReference type="CDD" id="cd00077">
    <property type="entry name" value="HDc"/>
    <property type="match status" value="1"/>
</dbReference>
<accession>A0A948W653</accession>
<dbReference type="Proteomes" id="UP000777784">
    <property type="component" value="Unassembled WGS sequence"/>
</dbReference>
<protein>
    <submittedName>
        <fullName evidence="2">HD-GYP domain-containing protein</fullName>
    </submittedName>
</protein>
<dbReference type="InterPro" id="IPR029016">
    <property type="entry name" value="GAF-like_dom_sf"/>
</dbReference>
<dbReference type="PROSITE" id="PS51832">
    <property type="entry name" value="HD_GYP"/>
    <property type="match status" value="1"/>
</dbReference>
<dbReference type="InterPro" id="IPR003607">
    <property type="entry name" value="HD/PDEase_dom"/>
</dbReference>
<dbReference type="Pfam" id="PF13487">
    <property type="entry name" value="HD_5"/>
    <property type="match status" value="1"/>
</dbReference>
<gene>
    <name evidence="2" type="ORF">KJ970_07430</name>
</gene>
<evidence type="ECO:0000313" key="3">
    <source>
        <dbReference type="Proteomes" id="UP000777784"/>
    </source>
</evidence>
<dbReference type="PANTHER" id="PTHR43155:SF2">
    <property type="entry name" value="CYCLIC DI-GMP PHOSPHODIESTERASE PA4108"/>
    <property type="match status" value="1"/>
</dbReference>
<dbReference type="Gene3D" id="1.10.3210.10">
    <property type="entry name" value="Hypothetical protein af1432"/>
    <property type="match status" value="1"/>
</dbReference>
<dbReference type="SMART" id="SM00471">
    <property type="entry name" value="HDc"/>
    <property type="match status" value="1"/>
</dbReference>
<reference evidence="2" key="1">
    <citation type="submission" date="2021-05" db="EMBL/GenBank/DDBJ databases">
        <title>Energy efficiency and biological interactions define the core microbiome of deep oligotrophic groundwater.</title>
        <authorList>
            <person name="Mehrshad M."/>
            <person name="Lopez-Fernandez M."/>
            <person name="Bell E."/>
            <person name="Bernier-Latmani R."/>
            <person name="Bertilsson S."/>
            <person name="Dopson M."/>
        </authorList>
    </citation>
    <scope>NUCLEOTIDE SEQUENCE</scope>
    <source>
        <strain evidence="2">Modern_marine.mb.64</strain>
    </source>
</reference>
<dbReference type="PANTHER" id="PTHR43155">
    <property type="entry name" value="CYCLIC DI-GMP PHOSPHODIESTERASE PA4108-RELATED"/>
    <property type="match status" value="1"/>
</dbReference>